<organism evidence="2 3">
    <name type="scientific">Liparis tanakae</name>
    <name type="common">Tanaka's snailfish</name>
    <dbReference type="NCBI Taxonomy" id="230148"/>
    <lineage>
        <taxon>Eukaryota</taxon>
        <taxon>Metazoa</taxon>
        <taxon>Chordata</taxon>
        <taxon>Craniata</taxon>
        <taxon>Vertebrata</taxon>
        <taxon>Euteleostomi</taxon>
        <taxon>Actinopterygii</taxon>
        <taxon>Neopterygii</taxon>
        <taxon>Teleostei</taxon>
        <taxon>Neoteleostei</taxon>
        <taxon>Acanthomorphata</taxon>
        <taxon>Eupercaria</taxon>
        <taxon>Perciformes</taxon>
        <taxon>Cottioidei</taxon>
        <taxon>Cottales</taxon>
        <taxon>Liparidae</taxon>
        <taxon>Liparis</taxon>
    </lineage>
</organism>
<feature type="compositionally biased region" description="Basic and acidic residues" evidence="1">
    <location>
        <begin position="73"/>
        <end position="85"/>
    </location>
</feature>
<feature type="compositionally biased region" description="Polar residues" evidence="1">
    <location>
        <begin position="21"/>
        <end position="35"/>
    </location>
</feature>
<feature type="region of interest" description="Disordered" evidence="1">
    <location>
        <begin position="1"/>
        <end position="93"/>
    </location>
</feature>
<evidence type="ECO:0000256" key="1">
    <source>
        <dbReference type="SAM" id="MobiDB-lite"/>
    </source>
</evidence>
<keyword evidence="3" id="KW-1185">Reference proteome</keyword>
<feature type="compositionally biased region" description="Basic and acidic residues" evidence="1">
    <location>
        <begin position="1"/>
        <end position="16"/>
    </location>
</feature>
<proteinExistence type="predicted"/>
<name>A0A4Z2HFF9_9TELE</name>
<comment type="caution">
    <text evidence="2">The sequence shown here is derived from an EMBL/GenBank/DDBJ whole genome shotgun (WGS) entry which is preliminary data.</text>
</comment>
<dbReference type="EMBL" id="SRLO01000250">
    <property type="protein sequence ID" value="TNN64607.1"/>
    <property type="molecule type" value="Genomic_DNA"/>
</dbReference>
<reference evidence="2 3" key="1">
    <citation type="submission" date="2019-03" db="EMBL/GenBank/DDBJ databases">
        <title>First draft genome of Liparis tanakae, snailfish: a comprehensive survey of snailfish specific genes.</title>
        <authorList>
            <person name="Kim W."/>
            <person name="Song I."/>
            <person name="Jeong J.-H."/>
            <person name="Kim D."/>
            <person name="Kim S."/>
            <person name="Ryu S."/>
            <person name="Song J.Y."/>
            <person name="Lee S.K."/>
        </authorList>
    </citation>
    <scope>NUCLEOTIDE SEQUENCE [LARGE SCALE GENOMIC DNA]</scope>
    <source>
        <tissue evidence="2">Muscle</tissue>
    </source>
</reference>
<accession>A0A4Z2HFF9</accession>
<sequence length="147" mass="16478">MNTEKPPHARNQADGRHNKKGVSSQVGSNPNTRTPTARRPHAGRTPAARRPHADRTPAARRPNADRTPTAQRPHADRTHADRTPLFEEEPPPREVLISSTLWITDCGAQHICSKSPGQRVPPWLQMIDGHNYRSKHEGELFMNGEEI</sequence>
<gene>
    <name evidence="2" type="ORF">EYF80_025234</name>
</gene>
<dbReference type="AlphaFoldDB" id="A0A4Z2HFF9"/>
<feature type="compositionally biased region" description="Basic residues" evidence="1">
    <location>
        <begin position="36"/>
        <end position="50"/>
    </location>
</feature>
<evidence type="ECO:0000313" key="3">
    <source>
        <dbReference type="Proteomes" id="UP000314294"/>
    </source>
</evidence>
<evidence type="ECO:0000313" key="2">
    <source>
        <dbReference type="EMBL" id="TNN64607.1"/>
    </source>
</evidence>
<dbReference type="Proteomes" id="UP000314294">
    <property type="component" value="Unassembled WGS sequence"/>
</dbReference>
<protein>
    <submittedName>
        <fullName evidence="2">Uncharacterized protein</fullName>
    </submittedName>
</protein>